<dbReference type="Pfam" id="PF01370">
    <property type="entry name" value="Epimerase"/>
    <property type="match status" value="1"/>
</dbReference>
<dbReference type="Proteomes" id="UP000886355">
    <property type="component" value="Unassembled WGS sequence"/>
</dbReference>
<accession>A0A7C0WR91</accession>
<dbReference type="EMBL" id="DQZW01000025">
    <property type="protein sequence ID" value="HDL89374.1"/>
    <property type="molecule type" value="Genomic_DNA"/>
</dbReference>
<dbReference type="AlphaFoldDB" id="A0A7C0WR91"/>
<evidence type="ECO:0000259" key="1">
    <source>
        <dbReference type="Pfam" id="PF01370"/>
    </source>
</evidence>
<dbReference type="InterPro" id="IPR036291">
    <property type="entry name" value="NAD(P)-bd_dom_sf"/>
</dbReference>
<organism evidence="2">
    <name type="scientific">Thermodesulforhabdus norvegica</name>
    <dbReference type="NCBI Taxonomy" id="39841"/>
    <lineage>
        <taxon>Bacteria</taxon>
        <taxon>Pseudomonadati</taxon>
        <taxon>Thermodesulfobacteriota</taxon>
        <taxon>Syntrophobacteria</taxon>
        <taxon>Syntrophobacterales</taxon>
        <taxon>Thermodesulforhabdaceae</taxon>
        <taxon>Thermodesulforhabdus</taxon>
    </lineage>
</organism>
<comment type="caution">
    <text evidence="2">The sequence shown here is derived from an EMBL/GenBank/DDBJ whole genome shotgun (WGS) entry which is preliminary data.</text>
</comment>
<name>A0A7C0WR91_9BACT</name>
<gene>
    <name evidence="2" type="ORF">ENG14_00545</name>
</gene>
<proteinExistence type="predicted"/>
<sequence>MAGKILITGATGNIGGEIVRLLKENNADFIAATNSRSIDGVDSVALNFADTQSLETAMQGISTLFMEMTTKTALSTYPQGMAKSPGSM</sequence>
<dbReference type="InterPro" id="IPR001509">
    <property type="entry name" value="Epimerase_deHydtase"/>
</dbReference>
<evidence type="ECO:0000313" key="2">
    <source>
        <dbReference type="EMBL" id="HDL89374.1"/>
    </source>
</evidence>
<dbReference type="Gene3D" id="3.40.50.720">
    <property type="entry name" value="NAD(P)-binding Rossmann-like Domain"/>
    <property type="match status" value="1"/>
</dbReference>
<feature type="domain" description="NAD-dependent epimerase/dehydratase" evidence="1">
    <location>
        <begin position="5"/>
        <end position="59"/>
    </location>
</feature>
<reference evidence="2" key="1">
    <citation type="journal article" date="2020" name="mSystems">
        <title>Genome- and Community-Level Interaction Insights into Carbon Utilization and Element Cycling Functions of Hydrothermarchaeota in Hydrothermal Sediment.</title>
        <authorList>
            <person name="Zhou Z."/>
            <person name="Liu Y."/>
            <person name="Xu W."/>
            <person name="Pan J."/>
            <person name="Luo Z.H."/>
            <person name="Li M."/>
        </authorList>
    </citation>
    <scope>NUCLEOTIDE SEQUENCE [LARGE SCALE GENOMIC DNA]</scope>
    <source>
        <strain evidence="2">HyVt-19</strain>
    </source>
</reference>
<dbReference type="SUPFAM" id="SSF51735">
    <property type="entry name" value="NAD(P)-binding Rossmann-fold domains"/>
    <property type="match status" value="1"/>
</dbReference>
<protein>
    <submittedName>
        <fullName evidence="2">NAD-dependent epimerase/dehydratase family protein</fullName>
    </submittedName>
</protein>